<sequence length="62" mass="6808">MSTEAKTTIDIQKKSTTNITLYSFEITVLTYGAVQAVLVTSTAVPPVDVQHQTLVKRLKLSQ</sequence>
<accession>A0A1F5G2N6</accession>
<comment type="caution">
    <text evidence="1">The sequence shown here is derived from an EMBL/GenBank/DDBJ whole genome shotgun (WGS) entry which is preliminary data.</text>
</comment>
<organism evidence="1 2">
    <name type="scientific">Candidatus Curtissbacteria bacterium RBG_13_35_7</name>
    <dbReference type="NCBI Taxonomy" id="1797705"/>
    <lineage>
        <taxon>Bacteria</taxon>
        <taxon>Candidatus Curtissiibacteriota</taxon>
    </lineage>
</organism>
<proteinExistence type="predicted"/>
<dbReference type="Proteomes" id="UP000176317">
    <property type="component" value="Unassembled WGS sequence"/>
</dbReference>
<name>A0A1F5G2N6_9BACT</name>
<reference evidence="1 2" key="1">
    <citation type="journal article" date="2016" name="Nat. Commun.">
        <title>Thousands of microbial genomes shed light on interconnected biogeochemical processes in an aquifer system.</title>
        <authorList>
            <person name="Anantharaman K."/>
            <person name="Brown C.T."/>
            <person name="Hug L.A."/>
            <person name="Sharon I."/>
            <person name="Castelle C.J."/>
            <person name="Probst A.J."/>
            <person name="Thomas B.C."/>
            <person name="Singh A."/>
            <person name="Wilkins M.J."/>
            <person name="Karaoz U."/>
            <person name="Brodie E.L."/>
            <person name="Williams K.H."/>
            <person name="Hubbard S.S."/>
            <person name="Banfield J.F."/>
        </authorList>
    </citation>
    <scope>NUCLEOTIDE SEQUENCE [LARGE SCALE GENOMIC DNA]</scope>
</reference>
<protein>
    <submittedName>
        <fullName evidence="1">Uncharacterized protein</fullName>
    </submittedName>
</protein>
<dbReference type="EMBL" id="MFAT01000042">
    <property type="protein sequence ID" value="OGD86143.1"/>
    <property type="molecule type" value="Genomic_DNA"/>
</dbReference>
<gene>
    <name evidence="1" type="ORF">A2164_01520</name>
</gene>
<evidence type="ECO:0000313" key="2">
    <source>
        <dbReference type="Proteomes" id="UP000176317"/>
    </source>
</evidence>
<evidence type="ECO:0000313" key="1">
    <source>
        <dbReference type="EMBL" id="OGD86143.1"/>
    </source>
</evidence>
<dbReference type="AlphaFoldDB" id="A0A1F5G2N6"/>